<reference evidence="2" key="1">
    <citation type="journal article" date="2018" name="Genome Biol.">
        <title>SKESA: strategic k-mer extension for scrupulous assemblies.</title>
        <authorList>
            <person name="Souvorov A."/>
            <person name="Agarwala R."/>
            <person name="Lipman D.J."/>
        </authorList>
    </citation>
    <scope>NUCLEOTIDE SEQUENCE</scope>
    <source>
        <strain evidence="2">BCW_3452</strain>
    </source>
</reference>
<sequence length="158" mass="17168">MASKNPVKGFVRCHMPNCGQVATVHAVGEHRIITEGNPPRNKRNTGRLYYNCPSCGFQQGKGEAFQTFITASMQPSREALKAVSEPAPMPVDIPKPKPVEAVKHDTVTQELAPPKPSPSRLEAAKPYLLALVALVTLFLMFQPKKDTQAHGKPNNASA</sequence>
<dbReference type="RefSeq" id="WP_225457748.1">
    <property type="nucleotide sequence ID" value="NZ_JAERHO010000011.1"/>
</dbReference>
<gene>
    <name evidence="2" type="ORF">I7730_06540</name>
</gene>
<dbReference type="Proteomes" id="UP000863257">
    <property type="component" value="Unassembled WGS sequence"/>
</dbReference>
<feature type="region of interest" description="Disordered" evidence="1">
    <location>
        <begin position="79"/>
        <end position="98"/>
    </location>
</feature>
<proteinExistence type="predicted"/>
<protein>
    <submittedName>
        <fullName evidence="2">Uncharacterized protein</fullName>
    </submittedName>
</protein>
<dbReference type="EMBL" id="DACRBY010000006">
    <property type="protein sequence ID" value="HAS8539441.1"/>
    <property type="molecule type" value="Genomic_DNA"/>
</dbReference>
<comment type="caution">
    <text evidence="2">The sequence shown here is derived from an EMBL/GenBank/DDBJ whole genome shotgun (WGS) entry which is preliminary data.</text>
</comment>
<dbReference type="AlphaFoldDB" id="A0A8H9K7M7"/>
<name>A0A8H9K7M7_VIBVL</name>
<evidence type="ECO:0000313" key="2">
    <source>
        <dbReference type="EMBL" id="HAS8539441.1"/>
    </source>
</evidence>
<evidence type="ECO:0000256" key="1">
    <source>
        <dbReference type="SAM" id="MobiDB-lite"/>
    </source>
</evidence>
<organism evidence="2">
    <name type="scientific">Vibrio vulnificus</name>
    <dbReference type="NCBI Taxonomy" id="672"/>
    <lineage>
        <taxon>Bacteria</taxon>
        <taxon>Pseudomonadati</taxon>
        <taxon>Pseudomonadota</taxon>
        <taxon>Gammaproteobacteria</taxon>
        <taxon>Vibrionales</taxon>
        <taxon>Vibrionaceae</taxon>
        <taxon>Vibrio</taxon>
    </lineage>
</organism>
<reference evidence="2" key="2">
    <citation type="submission" date="2019-01" db="EMBL/GenBank/DDBJ databases">
        <authorList>
            <consortium name="NCBI Pathogen Detection Project"/>
        </authorList>
    </citation>
    <scope>NUCLEOTIDE SEQUENCE</scope>
    <source>
        <strain evidence="2">BCW_3452</strain>
    </source>
</reference>
<accession>A0A8H9K7M7</accession>